<evidence type="ECO:0000313" key="3">
    <source>
        <dbReference type="Proteomes" id="UP001596512"/>
    </source>
</evidence>
<protein>
    <submittedName>
        <fullName evidence="2">Tetratricopeptide repeat protein</fullName>
    </submittedName>
</protein>
<reference evidence="3" key="1">
    <citation type="journal article" date="2019" name="Int. J. Syst. Evol. Microbiol.">
        <title>The Global Catalogue of Microorganisms (GCM) 10K type strain sequencing project: providing services to taxonomists for standard genome sequencing and annotation.</title>
        <authorList>
            <consortium name="The Broad Institute Genomics Platform"/>
            <consortium name="The Broad Institute Genome Sequencing Center for Infectious Disease"/>
            <person name="Wu L."/>
            <person name="Ma J."/>
        </authorList>
    </citation>
    <scope>NUCLEOTIDE SEQUENCE [LARGE SCALE GENOMIC DNA]</scope>
    <source>
        <strain evidence="3">JCM 17695</strain>
    </source>
</reference>
<dbReference type="Proteomes" id="UP001596512">
    <property type="component" value="Unassembled WGS sequence"/>
</dbReference>
<accession>A0ABW2TPQ9</accession>
<name>A0ABW2TPQ9_9PSEU</name>
<sequence>MGGPRPGRADDVGGAGHGPALAGRDRGGYLLRNLGEVSAAAGRDEQARRYFADAIEVRERIMDLAGAAAVRLDLASVLTRLGDPAAAREMLERAAGVFRERGMERELQDAARRLAALAAVAV</sequence>
<evidence type="ECO:0000313" key="2">
    <source>
        <dbReference type="EMBL" id="MFC7615785.1"/>
    </source>
</evidence>
<dbReference type="Pfam" id="PF13424">
    <property type="entry name" value="TPR_12"/>
    <property type="match status" value="1"/>
</dbReference>
<comment type="caution">
    <text evidence="2">The sequence shown here is derived from an EMBL/GenBank/DDBJ whole genome shotgun (WGS) entry which is preliminary data.</text>
</comment>
<evidence type="ECO:0000256" key="1">
    <source>
        <dbReference type="SAM" id="MobiDB-lite"/>
    </source>
</evidence>
<dbReference type="Gene3D" id="1.25.40.10">
    <property type="entry name" value="Tetratricopeptide repeat domain"/>
    <property type="match status" value="1"/>
</dbReference>
<keyword evidence="3" id="KW-1185">Reference proteome</keyword>
<feature type="region of interest" description="Disordered" evidence="1">
    <location>
        <begin position="1"/>
        <end position="25"/>
    </location>
</feature>
<dbReference type="InterPro" id="IPR011990">
    <property type="entry name" value="TPR-like_helical_dom_sf"/>
</dbReference>
<proteinExistence type="predicted"/>
<dbReference type="EMBL" id="JBHTEY010000004">
    <property type="protein sequence ID" value="MFC7615785.1"/>
    <property type="molecule type" value="Genomic_DNA"/>
</dbReference>
<gene>
    <name evidence="2" type="ORF">ACFQV2_22145</name>
</gene>
<dbReference type="SUPFAM" id="SSF48452">
    <property type="entry name" value="TPR-like"/>
    <property type="match status" value="1"/>
</dbReference>
<organism evidence="2 3">
    <name type="scientific">Actinokineospora soli</name>
    <dbReference type="NCBI Taxonomy" id="1048753"/>
    <lineage>
        <taxon>Bacteria</taxon>
        <taxon>Bacillati</taxon>
        <taxon>Actinomycetota</taxon>
        <taxon>Actinomycetes</taxon>
        <taxon>Pseudonocardiales</taxon>
        <taxon>Pseudonocardiaceae</taxon>
        <taxon>Actinokineospora</taxon>
    </lineage>
</organism>